<evidence type="ECO:0000313" key="13">
    <source>
        <dbReference type="EMBL" id="MFC0561977.1"/>
    </source>
</evidence>
<keyword evidence="8" id="KW-0460">Magnesium</keyword>
<accession>A0ABV6NMI3</accession>
<evidence type="ECO:0000256" key="6">
    <source>
        <dbReference type="ARBA" id="ARBA00022695"/>
    </source>
</evidence>
<dbReference type="SUPFAM" id="SSF53448">
    <property type="entry name" value="Nucleotide-diphospho-sugar transferases"/>
    <property type="match status" value="1"/>
</dbReference>
<dbReference type="PANTHER" id="PTHR43532:SF1">
    <property type="entry name" value="GLUCOSE-1-PHOSPHATE THYMIDYLYLTRANSFERASE 1"/>
    <property type="match status" value="1"/>
</dbReference>
<comment type="catalytic activity">
    <reaction evidence="11">
        <text>dTTP + alpha-D-glucose 1-phosphate + H(+) = dTDP-alpha-D-glucose + diphosphate</text>
        <dbReference type="Rhea" id="RHEA:15225"/>
        <dbReference type="ChEBI" id="CHEBI:15378"/>
        <dbReference type="ChEBI" id="CHEBI:33019"/>
        <dbReference type="ChEBI" id="CHEBI:37568"/>
        <dbReference type="ChEBI" id="CHEBI:57477"/>
        <dbReference type="ChEBI" id="CHEBI:58601"/>
        <dbReference type="EC" id="2.7.7.24"/>
    </reaction>
</comment>
<dbReference type="Gene3D" id="3.90.550.10">
    <property type="entry name" value="Spore Coat Polysaccharide Biosynthesis Protein SpsA, Chain A"/>
    <property type="match status" value="1"/>
</dbReference>
<evidence type="ECO:0000259" key="12">
    <source>
        <dbReference type="Pfam" id="PF00483"/>
    </source>
</evidence>
<dbReference type="InterPro" id="IPR005835">
    <property type="entry name" value="NTP_transferase_dom"/>
</dbReference>
<dbReference type="RefSeq" id="WP_273847767.1">
    <property type="nucleotide sequence ID" value="NZ_JAQQWT010000034.1"/>
</dbReference>
<evidence type="ECO:0000256" key="2">
    <source>
        <dbReference type="ARBA" id="ARBA00010480"/>
    </source>
</evidence>
<keyword evidence="5" id="KW-0808">Transferase</keyword>
<dbReference type="PANTHER" id="PTHR43532">
    <property type="entry name" value="GLUCOSE-1-PHOSPHATE THYMIDYLYLTRANSFERASE"/>
    <property type="match status" value="1"/>
</dbReference>
<evidence type="ECO:0000256" key="5">
    <source>
        <dbReference type="ARBA" id="ARBA00022679"/>
    </source>
</evidence>
<dbReference type="Proteomes" id="UP001589833">
    <property type="component" value="Unassembled WGS sequence"/>
</dbReference>
<reference evidence="13 14" key="1">
    <citation type="submission" date="2024-09" db="EMBL/GenBank/DDBJ databases">
        <authorList>
            <person name="Sun Q."/>
            <person name="Mori K."/>
        </authorList>
    </citation>
    <scope>NUCLEOTIDE SEQUENCE [LARGE SCALE GENOMIC DNA]</scope>
    <source>
        <strain evidence="13 14">NCAIM B.02301</strain>
    </source>
</reference>
<dbReference type="Pfam" id="PF00483">
    <property type="entry name" value="NTP_transferase"/>
    <property type="match status" value="1"/>
</dbReference>
<dbReference type="EMBL" id="JBHLTR010000097">
    <property type="protein sequence ID" value="MFC0561977.1"/>
    <property type="molecule type" value="Genomic_DNA"/>
</dbReference>
<evidence type="ECO:0000256" key="11">
    <source>
        <dbReference type="ARBA" id="ARBA00049336"/>
    </source>
</evidence>
<keyword evidence="7" id="KW-0479">Metal-binding</keyword>
<evidence type="ECO:0000256" key="3">
    <source>
        <dbReference type="ARBA" id="ARBA00012461"/>
    </source>
</evidence>
<sequence>MKGVILAGGTGSRLSPLTRIINKHFLPVGPYPMIFWPIIKLKEAGIKQILIVTNRESLSSFVQLLGEGEELGVHLQYKVQQNASGIADGISLAKNFVGEDKFIVLLGDNIFEAALIPYIQSFKQQTNGAKVLLKEVRDPNRYGIAEINNKKQIITSIQEKPKKPLTNFCVVGIYMYDQYAFQYIERISPSERGELEVTDLNNVYIKQQQLSYEILNGWWIDAGTHESLYEANSLIYQKERKGHDI</sequence>
<feature type="domain" description="Nucleotidyl transferase" evidence="12">
    <location>
        <begin position="2"/>
        <end position="235"/>
    </location>
</feature>
<organism evidence="13 14">
    <name type="scientific">Halalkalibacter alkalisediminis</name>
    <dbReference type="NCBI Taxonomy" id="935616"/>
    <lineage>
        <taxon>Bacteria</taxon>
        <taxon>Bacillati</taxon>
        <taxon>Bacillota</taxon>
        <taxon>Bacilli</taxon>
        <taxon>Bacillales</taxon>
        <taxon>Bacillaceae</taxon>
        <taxon>Halalkalibacter</taxon>
    </lineage>
</organism>
<evidence type="ECO:0000256" key="7">
    <source>
        <dbReference type="ARBA" id="ARBA00022723"/>
    </source>
</evidence>
<evidence type="ECO:0000256" key="1">
    <source>
        <dbReference type="ARBA" id="ARBA00001946"/>
    </source>
</evidence>
<dbReference type="InterPro" id="IPR005907">
    <property type="entry name" value="G1P_thy_trans_s"/>
</dbReference>
<evidence type="ECO:0000256" key="8">
    <source>
        <dbReference type="ARBA" id="ARBA00022842"/>
    </source>
</evidence>
<evidence type="ECO:0000256" key="4">
    <source>
        <dbReference type="ARBA" id="ARBA00017654"/>
    </source>
</evidence>
<evidence type="ECO:0000256" key="9">
    <source>
        <dbReference type="ARBA" id="ARBA00032492"/>
    </source>
</evidence>
<comment type="similarity">
    <text evidence="2">Belongs to the glucose-1-phosphate thymidylyltransferase family.</text>
</comment>
<keyword evidence="14" id="KW-1185">Reference proteome</keyword>
<keyword evidence="6" id="KW-0548">Nucleotidyltransferase</keyword>
<dbReference type="EC" id="2.7.7.24" evidence="3"/>
<evidence type="ECO:0000256" key="10">
    <source>
        <dbReference type="ARBA" id="ARBA00032598"/>
    </source>
</evidence>
<gene>
    <name evidence="13" type="ORF">ACFFH4_24200</name>
</gene>
<name>A0ABV6NMI3_9BACI</name>
<evidence type="ECO:0000313" key="14">
    <source>
        <dbReference type="Proteomes" id="UP001589833"/>
    </source>
</evidence>
<comment type="caution">
    <text evidence="13">The sequence shown here is derived from an EMBL/GenBank/DDBJ whole genome shotgun (WGS) entry which is preliminary data.</text>
</comment>
<dbReference type="InterPro" id="IPR029044">
    <property type="entry name" value="Nucleotide-diphossugar_trans"/>
</dbReference>
<protein>
    <recommendedName>
        <fullName evidence="4">Glucose-1-phosphate thymidylyltransferase</fullName>
        <ecNumber evidence="3">2.7.7.24</ecNumber>
    </recommendedName>
    <alternativeName>
        <fullName evidence="10">dTDP-glucose pyrophosphorylase</fullName>
    </alternativeName>
    <alternativeName>
        <fullName evidence="9">dTDP-glucose synthase</fullName>
    </alternativeName>
</protein>
<comment type="cofactor">
    <cofactor evidence="1">
        <name>Mg(2+)</name>
        <dbReference type="ChEBI" id="CHEBI:18420"/>
    </cofactor>
</comment>
<proteinExistence type="inferred from homology"/>